<dbReference type="InterPro" id="IPR036397">
    <property type="entry name" value="RNaseH_sf"/>
</dbReference>
<feature type="compositionally biased region" description="Acidic residues" evidence="4">
    <location>
        <begin position="961"/>
        <end position="973"/>
    </location>
</feature>
<evidence type="ECO:0000313" key="9">
    <source>
        <dbReference type="Proteomes" id="UP000186817"/>
    </source>
</evidence>
<keyword evidence="2 3" id="KW-0040">ANK repeat</keyword>
<keyword evidence="1" id="KW-0677">Repeat</keyword>
<dbReference type="PANTHER" id="PTHR24201">
    <property type="entry name" value="ANK_REP_REGION DOMAIN-CONTAINING PROTEIN"/>
    <property type="match status" value="1"/>
</dbReference>
<dbReference type="Pfam" id="PF12796">
    <property type="entry name" value="Ank_2"/>
    <property type="match status" value="2"/>
</dbReference>
<feature type="region of interest" description="Disordered" evidence="4">
    <location>
        <begin position="1463"/>
        <end position="1516"/>
    </location>
</feature>
<dbReference type="SUPFAM" id="SSF53098">
    <property type="entry name" value="Ribonuclease H-like"/>
    <property type="match status" value="1"/>
</dbReference>
<dbReference type="SUPFAM" id="SSF53335">
    <property type="entry name" value="S-adenosyl-L-methionine-dependent methyltransferases"/>
    <property type="match status" value="1"/>
</dbReference>
<dbReference type="InterPro" id="IPR012337">
    <property type="entry name" value="RNaseH-like_sf"/>
</dbReference>
<reference evidence="8 9" key="1">
    <citation type="submission" date="2016-02" db="EMBL/GenBank/DDBJ databases">
        <title>Genome analysis of coral dinoflagellate symbionts highlights evolutionary adaptations to a symbiotic lifestyle.</title>
        <authorList>
            <person name="Aranda M."/>
            <person name="Li Y."/>
            <person name="Liew Y.J."/>
            <person name="Baumgarten S."/>
            <person name="Simakov O."/>
            <person name="Wilson M."/>
            <person name="Piel J."/>
            <person name="Ashoor H."/>
            <person name="Bougouffa S."/>
            <person name="Bajic V.B."/>
            <person name="Ryu T."/>
            <person name="Ravasi T."/>
            <person name="Bayer T."/>
            <person name="Micklem G."/>
            <person name="Kim H."/>
            <person name="Bhak J."/>
            <person name="Lajeunesse T.C."/>
            <person name="Voolstra C.R."/>
        </authorList>
    </citation>
    <scope>NUCLEOTIDE SEQUENCE [LARGE SCALE GENOMIC DNA]</scope>
    <source>
        <strain evidence="8 9">CCMP2467</strain>
    </source>
</reference>
<feature type="transmembrane region" description="Helical" evidence="5">
    <location>
        <begin position="869"/>
        <end position="888"/>
    </location>
</feature>
<dbReference type="SUPFAM" id="SSF48403">
    <property type="entry name" value="Ankyrin repeat"/>
    <property type="match status" value="1"/>
</dbReference>
<keyword evidence="5" id="KW-0472">Membrane</keyword>
<evidence type="ECO:0000256" key="5">
    <source>
        <dbReference type="SAM" id="Phobius"/>
    </source>
</evidence>
<dbReference type="GO" id="GO:0015074">
    <property type="term" value="P:DNA integration"/>
    <property type="evidence" value="ECO:0007669"/>
    <property type="project" value="InterPro"/>
</dbReference>
<dbReference type="InterPro" id="IPR036770">
    <property type="entry name" value="Ankyrin_rpt-contain_sf"/>
</dbReference>
<dbReference type="OrthoDB" id="540004at2759"/>
<keyword evidence="5" id="KW-1133">Transmembrane helix</keyword>
<protein>
    <submittedName>
        <fullName evidence="8">Ankyrin repeat domain-containing protein 50</fullName>
    </submittedName>
</protein>
<dbReference type="PROSITE" id="PS50297">
    <property type="entry name" value="ANK_REP_REGION"/>
    <property type="match status" value="3"/>
</dbReference>
<dbReference type="InterPro" id="IPR050776">
    <property type="entry name" value="Ank_Repeat/CDKN_Inhibitor"/>
</dbReference>
<dbReference type="CDD" id="cd02440">
    <property type="entry name" value="AdoMet_MTases"/>
    <property type="match status" value="1"/>
</dbReference>
<keyword evidence="5" id="KW-0812">Transmembrane</keyword>
<dbReference type="Gene3D" id="3.40.50.150">
    <property type="entry name" value="Vaccinia Virus protein VP39"/>
    <property type="match status" value="1"/>
</dbReference>
<dbReference type="PROSITE" id="PS50994">
    <property type="entry name" value="INTEGRASE"/>
    <property type="match status" value="1"/>
</dbReference>
<feature type="domain" description="Cyclic nucleotide-binding" evidence="6">
    <location>
        <begin position="1532"/>
        <end position="1588"/>
    </location>
</feature>
<dbReference type="Proteomes" id="UP000186817">
    <property type="component" value="Unassembled WGS sequence"/>
</dbReference>
<feature type="region of interest" description="Disordered" evidence="4">
    <location>
        <begin position="124"/>
        <end position="251"/>
    </location>
</feature>
<comment type="caution">
    <text evidence="8">The sequence shown here is derived from an EMBL/GenBank/DDBJ whole genome shotgun (WGS) entry which is preliminary data.</text>
</comment>
<evidence type="ECO:0000259" key="7">
    <source>
        <dbReference type="PROSITE" id="PS50994"/>
    </source>
</evidence>
<organism evidence="8 9">
    <name type="scientific">Symbiodinium microadriaticum</name>
    <name type="common">Dinoflagellate</name>
    <name type="synonym">Zooxanthella microadriatica</name>
    <dbReference type="NCBI Taxonomy" id="2951"/>
    <lineage>
        <taxon>Eukaryota</taxon>
        <taxon>Sar</taxon>
        <taxon>Alveolata</taxon>
        <taxon>Dinophyceae</taxon>
        <taxon>Suessiales</taxon>
        <taxon>Symbiodiniaceae</taxon>
        <taxon>Symbiodinium</taxon>
    </lineage>
</organism>
<feature type="repeat" description="ANK" evidence="3">
    <location>
        <begin position="1148"/>
        <end position="1180"/>
    </location>
</feature>
<feature type="repeat" description="ANK" evidence="3">
    <location>
        <begin position="1181"/>
        <end position="1213"/>
    </location>
</feature>
<feature type="compositionally biased region" description="Basic and acidic residues" evidence="4">
    <location>
        <begin position="935"/>
        <end position="947"/>
    </location>
</feature>
<name>A0A1Q9EVV1_SYMMI</name>
<feature type="repeat" description="ANK" evidence="3">
    <location>
        <begin position="1007"/>
        <end position="1039"/>
    </location>
</feature>
<gene>
    <name evidence="8" type="primary">ANKRD50</name>
    <name evidence="8" type="ORF">AK812_SmicGene4619</name>
</gene>
<dbReference type="InterPro" id="IPR041698">
    <property type="entry name" value="Methyltransf_25"/>
</dbReference>
<evidence type="ECO:0000256" key="2">
    <source>
        <dbReference type="ARBA" id="ARBA00023043"/>
    </source>
</evidence>
<feature type="domain" description="Integrase catalytic" evidence="7">
    <location>
        <begin position="269"/>
        <end position="401"/>
    </location>
</feature>
<dbReference type="GO" id="GO:0003676">
    <property type="term" value="F:nucleic acid binding"/>
    <property type="evidence" value="ECO:0007669"/>
    <property type="project" value="InterPro"/>
</dbReference>
<feature type="compositionally biased region" description="Basic and acidic residues" evidence="4">
    <location>
        <begin position="89"/>
        <end position="101"/>
    </location>
</feature>
<dbReference type="PROSITE" id="PS50088">
    <property type="entry name" value="ANK_REPEAT"/>
    <property type="match status" value="3"/>
</dbReference>
<proteinExistence type="predicted"/>
<dbReference type="PANTHER" id="PTHR24201:SF2">
    <property type="entry name" value="ANKYRIN REPEAT DOMAIN-CONTAINING PROTEIN 42"/>
    <property type="match status" value="1"/>
</dbReference>
<dbReference type="InterPro" id="IPR001584">
    <property type="entry name" value="Integrase_cat-core"/>
</dbReference>
<dbReference type="EMBL" id="LSRX01000057">
    <property type="protein sequence ID" value="OLQ11584.1"/>
    <property type="molecule type" value="Genomic_DNA"/>
</dbReference>
<dbReference type="InterPro" id="IPR000595">
    <property type="entry name" value="cNMP-bd_dom"/>
</dbReference>
<evidence type="ECO:0000313" key="8">
    <source>
        <dbReference type="EMBL" id="OLQ11584.1"/>
    </source>
</evidence>
<dbReference type="InterPro" id="IPR002110">
    <property type="entry name" value="Ankyrin_rpt"/>
</dbReference>
<dbReference type="SMART" id="SM00248">
    <property type="entry name" value="ANK"/>
    <property type="match status" value="7"/>
</dbReference>
<feature type="compositionally biased region" description="Acidic residues" evidence="4">
    <location>
        <begin position="238"/>
        <end position="249"/>
    </location>
</feature>
<dbReference type="Gene3D" id="3.30.420.10">
    <property type="entry name" value="Ribonuclease H-like superfamily/Ribonuclease H"/>
    <property type="match status" value="1"/>
</dbReference>
<dbReference type="InterPro" id="IPR015421">
    <property type="entry name" value="PyrdxlP-dep_Trfase_major"/>
</dbReference>
<dbReference type="PROSITE" id="PS50042">
    <property type="entry name" value="CNMP_BINDING_3"/>
    <property type="match status" value="1"/>
</dbReference>
<feature type="compositionally biased region" description="Basic and acidic residues" evidence="4">
    <location>
        <begin position="1487"/>
        <end position="1512"/>
    </location>
</feature>
<dbReference type="CDD" id="cd09272">
    <property type="entry name" value="RNase_HI_RT_Ty1"/>
    <property type="match status" value="1"/>
</dbReference>
<accession>A0A1Q9EVV1</accession>
<dbReference type="Gene3D" id="3.40.640.10">
    <property type="entry name" value="Type I PLP-dependent aspartate aminotransferase-like (Major domain)"/>
    <property type="match status" value="1"/>
</dbReference>
<evidence type="ECO:0000259" key="6">
    <source>
        <dbReference type="PROSITE" id="PS50042"/>
    </source>
</evidence>
<dbReference type="InterPro" id="IPR029063">
    <property type="entry name" value="SAM-dependent_MTases_sf"/>
</dbReference>
<evidence type="ECO:0000256" key="1">
    <source>
        <dbReference type="ARBA" id="ARBA00022737"/>
    </source>
</evidence>
<dbReference type="Gene3D" id="1.25.40.20">
    <property type="entry name" value="Ankyrin repeat-containing domain"/>
    <property type="match status" value="2"/>
</dbReference>
<dbReference type="Pfam" id="PF13649">
    <property type="entry name" value="Methyltransf_25"/>
    <property type="match status" value="1"/>
</dbReference>
<evidence type="ECO:0000256" key="4">
    <source>
        <dbReference type="SAM" id="MobiDB-lite"/>
    </source>
</evidence>
<feature type="transmembrane region" description="Helical" evidence="5">
    <location>
        <begin position="837"/>
        <end position="857"/>
    </location>
</feature>
<evidence type="ECO:0000256" key="3">
    <source>
        <dbReference type="PROSITE-ProRule" id="PRU00023"/>
    </source>
</evidence>
<feature type="region of interest" description="Disordered" evidence="4">
    <location>
        <begin position="935"/>
        <end position="973"/>
    </location>
</feature>
<dbReference type="InterPro" id="IPR015422">
    <property type="entry name" value="PyrdxlP-dep_Trfase_small"/>
</dbReference>
<feature type="compositionally biased region" description="Acidic residues" evidence="4">
    <location>
        <begin position="220"/>
        <end position="231"/>
    </location>
</feature>
<sequence>MVRAMTPEQWKAHVDSNHEHYRRDCVTCVLARGTGQRHMRVHHPDSYVLTIDLAGPVKPGLDPTSKGKMGKGLKYMVVAKYLVPKEFIKGRTSKEPPDDHGQGATSIPNEEEKKFEDELFGDSKELAKQSSKPPPPGEGQVQDEGQVRSAGDKDRGGSELDIDLFGDSEELKQSSTPPPLDGSFLVEHVPAEPGPFDKEHVPAEPGPLPNGSSEVQGEQDPLEDVDLEDYDPSFAGDSGEEEVDQEDPQLEPRRNMVMSTGDCLPPEHTYLVFGMGIPNNLSATVKTAVQDIVLYLRGHGFPIYRFHSDKGECFNHNFRSWLRDQGIRATWSEPGVPQGNGHAESAVRWAKDRVRSLLYGAALPVRLWPMALETAAAQQRARVLGWRSMLAAPFGAKVHIRKKPFDAKGPRRRELALESKWSQGHYMGLSSLLQRGHVVYLPSTPTQVETFLHTGHVRPGLVDPGPPAEEWKVDDRPRRRLKAKTSYDKVMLEIWDHEDARELVVALAEKGFFDELKFGVFRHGGTVGWMTGLEQYPDLSRLLARLVLEVESTATFTSIWVSHNSQRPLHQDLNNDEWSYNYVIPLQTPSGNKQVYGQVLDWKGSRTMLIAYTPQCLGKLSYKVNSRPYLAKVDVEKEEEEWDIYLDLEAVRAGLTLSCRKGWQVSILDVVAAFLRQSPALWSDYRDDMIAQMLDKVPLSKELASFNAEETDIAYQLRISWTEAPLTMFCDAAYAPQSERSHAGWLVTYGQVPLVWRSSRQQMITLSTAEAELLALTDGAIALKGVECLLADLGEQVTARELATDSSAALGISQGASSWRTRHLRIRAGWLVEQVQYGLMITVALVCCLLMMTVEASSTETEGSVKVDADMLTIFMALVMLLGLVMIWEGCKWLFWEVMLEWAPGDSRGAHQDGLYDIDYHEYAYSDFPDTRGKAKGNVEKQEKGSCDVHFPSPTYRSGEPFEEEANEEEGGDENFEKPFDYVVFLQLVVRLLLLANANTDMVHSSLRSTPLHEAAENGRVVAVRHLLEAKASVSKTNCFGRTALICASGGCDEEAVRLLVCATSDVDIKDVKGRTALMACLCNLSDYPASKDAAAEVVRILLEAGASLENADRMHHHHLGLAAHVGSVPIIESLLGARADVNGTDMFGQSPLWRAAADGHLPVVQHLLEVAASLETCDEHGVSAMVMAASRGEVHVVDYLIEKRANLHSLDLKGRNAYWYAAENEETEMAQHLLEIGDLVRISMPHTPEMEQWEAMVLSTIRHYDQNAASFWEGTKDHDVSQNRDALLTAMGQPLAGRTVLDFGCGPGRDIAYFQSLGMKVTGLDASKEFVRMAREYTGAEVLHQDFHKLDLPPSYFDGIFANASLFHVYRTHLPAVLSTLHDALAPGGILFSSNPRADEDTENFSGRYGYYLCYETYAELMKKESPGICSLGWLPRGANCGSNMRLEPFHIRVQGISTQTLRSDAAAGMPSPPGATAVESLVPDPGKEGRKEGRQEGRKEGRKEEGKEGSFTDGPAAVLEAPRLWLAMDGFKHLTPENLKIILDAMQEKVVESGTRLTQQGSTHKVQLKVEGDEGEAMWVIEAGNVSAEAGFSDSVLSQFTKMAATSLSSNTLGQIFMGLMVKPPVPGEPSYELFQKETSEIFESLKRWLVGAHLSPVGAD</sequence>
<keyword evidence="9" id="KW-1185">Reference proteome</keyword>
<dbReference type="Gene3D" id="3.90.1150.10">
    <property type="entry name" value="Aspartate Aminotransferase, domain 1"/>
    <property type="match status" value="1"/>
</dbReference>
<feature type="region of interest" description="Disordered" evidence="4">
    <location>
        <begin position="89"/>
        <end position="112"/>
    </location>
</feature>